<proteinExistence type="predicted"/>
<evidence type="ECO:0000313" key="2">
    <source>
        <dbReference type="EMBL" id="MBB5069882.1"/>
    </source>
</evidence>
<protein>
    <recommendedName>
        <fullName evidence="4">Glycosyl transferase family 9 (Putative heptosyltransferase)</fullName>
    </recommendedName>
</protein>
<gene>
    <name evidence="2" type="ORF">BJ969_002970</name>
</gene>
<name>A0A840NL73_9PSEU</name>
<organism evidence="2 3">
    <name type="scientific">Saccharopolyspora gloriosae</name>
    <dbReference type="NCBI Taxonomy" id="455344"/>
    <lineage>
        <taxon>Bacteria</taxon>
        <taxon>Bacillati</taxon>
        <taxon>Actinomycetota</taxon>
        <taxon>Actinomycetes</taxon>
        <taxon>Pseudonocardiales</taxon>
        <taxon>Pseudonocardiaceae</taxon>
        <taxon>Saccharopolyspora</taxon>
    </lineage>
</organism>
<evidence type="ECO:0000313" key="3">
    <source>
        <dbReference type="Proteomes" id="UP000580474"/>
    </source>
</evidence>
<accession>A0A840NL73</accession>
<reference evidence="2 3" key="1">
    <citation type="submission" date="2020-08" db="EMBL/GenBank/DDBJ databases">
        <title>Sequencing the genomes of 1000 actinobacteria strains.</title>
        <authorList>
            <person name="Klenk H.-P."/>
        </authorList>
    </citation>
    <scope>NUCLEOTIDE SEQUENCE [LARGE SCALE GENOMIC DNA]</scope>
    <source>
        <strain evidence="2 3">DSM 45582</strain>
    </source>
</reference>
<sequence>MEQSPFGRVLPYHRRAGEHPKPGCGELVRSRGWIADLGQRSLGELLLGLSAVTALSEVTKQVPLHYSGPDAELMRRCSVPVESTEHTWGPHVVRTATRAPIRFRIDPDEQPTWLDSIGPGEVEVHSALPMRHYLAVEQSLGERLSADGAPAPRFTSATDPEPWHVVFVAVPGWPRNLEFRPADFAAVARALVSLVDAPWRFTVVTARNTATADRFDGLPADVLCEPGAADCVDLFASAELVVGTDSGLTQLAALTERADGGGPQVVGLYSRHAHIKWITGLPDHHAIATRFAQLLALADRSADHAELTDATWGAGADLRSVPPELVADFAARCAGWC</sequence>
<dbReference type="Proteomes" id="UP000580474">
    <property type="component" value="Unassembled WGS sequence"/>
</dbReference>
<feature type="region of interest" description="Disordered" evidence="1">
    <location>
        <begin position="1"/>
        <end position="21"/>
    </location>
</feature>
<dbReference type="SUPFAM" id="SSF53756">
    <property type="entry name" value="UDP-Glycosyltransferase/glycogen phosphorylase"/>
    <property type="match status" value="1"/>
</dbReference>
<dbReference type="Gene3D" id="3.40.50.2000">
    <property type="entry name" value="Glycogen Phosphorylase B"/>
    <property type="match status" value="1"/>
</dbReference>
<keyword evidence="3" id="KW-1185">Reference proteome</keyword>
<comment type="caution">
    <text evidence="2">The sequence shown here is derived from an EMBL/GenBank/DDBJ whole genome shotgun (WGS) entry which is preliminary data.</text>
</comment>
<evidence type="ECO:0000256" key="1">
    <source>
        <dbReference type="SAM" id="MobiDB-lite"/>
    </source>
</evidence>
<evidence type="ECO:0008006" key="4">
    <source>
        <dbReference type="Google" id="ProtNLM"/>
    </source>
</evidence>
<dbReference type="EMBL" id="JACHIV010000001">
    <property type="protein sequence ID" value="MBB5069882.1"/>
    <property type="molecule type" value="Genomic_DNA"/>
</dbReference>
<dbReference type="AlphaFoldDB" id="A0A840NL73"/>
<dbReference type="RefSeq" id="WP_184479502.1">
    <property type="nucleotide sequence ID" value="NZ_JACHIV010000001.1"/>
</dbReference>